<dbReference type="InterPro" id="IPR000643">
    <property type="entry name" value="Iodothyronine_deiodinase"/>
</dbReference>
<sequence length="267" mass="29519">MTTSDSASPSAQETSSAKPSPALEAALIYNYRRFDPSEYPLHQEFGGPKIGDPAPDFRVTDIDGAEVALSDFRSRFVVLETGCATCPMFGKGITTMNALAYRFPEVAFLVLYIREAHPGENVGPHRCLADKTAAANLLRQEEREGRRILIDTLDGQVHKAYGGMPNVIYVIDPQGTVVFRNMWNDPSAVEEALKQAMAGGDPSRLRARPRLASPAVARRVMRRAGRQAVLDMVRASPRIVPIIPRLIRGDLKSARDGRVPHWRVSRR</sequence>
<dbReference type="Pfam" id="PF00837">
    <property type="entry name" value="T4_deiodinase"/>
    <property type="match status" value="1"/>
</dbReference>
<keyword evidence="3" id="KW-1185">Reference proteome</keyword>
<dbReference type="RefSeq" id="WP_127948189.1">
    <property type="nucleotide sequence ID" value="NZ_RKLN01000006.1"/>
</dbReference>
<dbReference type="GO" id="GO:0004800">
    <property type="term" value="F:thyroxine 5'-deiodinase activity"/>
    <property type="evidence" value="ECO:0007669"/>
    <property type="project" value="InterPro"/>
</dbReference>
<dbReference type="PANTHER" id="PTHR11781:SF22">
    <property type="entry name" value="TYPE I IODOTHYRONINE DEIODINASE"/>
    <property type="match status" value="1"/>
</dbReference>
<dbReference type="OrthoDB" id="119679at2"/>
<evidence type="ECO:0000313" key="3">
    <source>
        <dbReference type="Proteomes" id="UP000284333"/>
    </source>
</evidence>
<dbReference type="PANTHER" id="PTHR11781">
    <property type="entry name" value="IODOTHYRONINE DEIODINASE"/>
    <property type="match status" value="1"/>
</dbReference>
<dbReference type="EMBL" id="RKLN01000006">
    <property type="protein sequence ID" value="RVW00863.1"/>
    <property type="molecule type" value="Genomic_DNA"/>
</dbReference>
<accession>A0A438APR1</accession>
<gene>
    <name evidence="2" type="ORF">EF834_15835</name>
</gene>
<dbReference type="GO" id="GO:0042403">
    <property type="term" value="P:thyroid hormone metabolic process"/>
    <property type="evidence" value="ECO:0007669"/>
    <property type="project" value="TreeGrafter"/>
</dbReference>
<dbReference type="InterPro" id="IPR036249">
    <property type="entry name" value="Thioredoxin-like_sf"/>
</dbReference>
<protein>
    <recommendedName>
        <fullName evidence="1">Thioredoxin domain-containing protein</fullName>
    </recommendedName>
</protein>
<dbReference type="Gene3D" id="3.40.30.10">
    <property type="entry name" value="Glutaredoxin"/>
    <property type="match status" value="1"/>
</dbReference>
<dbReference type="InterPro" id="IPR013766">
    <property type="entry name" value="Thioredoxin_domain"/>
</dbReference>
<dbReference type="PROSITE" id="PS51352">
    <property type="entry name" value="THIOREDOXIN_2"/>
    <property type="match status" value="1"/>
</dbReference>
<feature type="domain" description="Thioredoxin" evidence="1">
    <location>
        <begin position="48"/>
        <end position="198"/>
    </location>
</feature>
<dbReference type="SUPFAM" id="SSF52833">
    <property type="entry name" value="Thioredoxin-like"/>
    <property type="match status" value="1"/>
</dbReference>
<evidence type="ECO:0000259" key="1">
    <source>
        <dbReference type="PROSITE" id="PS51352"/>
    </source>
</evidence>
<evidence type="ECO:0000313" key="2">
    <source>
        <dbReference type="EMBL" id="RVW00863.1"/>
    </source>
</evidence>
<dbReference type="Proteomes" id="UP000284333">
    <property type="component" value="Unassembled WGS sequence"/>
</dbReference>
<proteinExistence type="predicted"/>
<comment type="caution">
    <text evidence="2">The sequence shown here is derived from an EMBL/GenBank/DDBJ whole genome shotgun (WGS) entry which is preliminary data.</text>
</comment>
<reference evidence="2 3" key="1">
    <citation type="submission" date="2018-11" db="EMBL/GenBank/DDBJ databases">
        <title>Rhodococcus spongicola sp. nov. and Rhodococcus xishaensis sp. nov. from marine sponges.</title>
        <authorList>
            <person name="Li L."/>
            <person name="Lin H.W."/>
        </authorList>
    </citation>
    <scope>NUCLEOTIDE SEQUENCE [LARGE SCALE GENOMIC DNA]</scope>
    <source>
        <strain evidence="2 3">LHW50502</strain>
    </source>
</reference>
<organism evidence="2 3">
    <name type="scientific">Rhodococcus spongiicola</name>
    <dbReference type="NCBI Taxonomy" id="2487352"/>
    <lineage>
        <taxon>Bacteria</taxon>
        <taxon>Bacillati</taxon>
        <taxon>Actinomycetota</taxon>
        <taxon>Actinomycetes</taxon>
        <taxon>Mycobacteriales</taxon>
        <taxon>Nocardiaceae</taxon>
        <taxon>Rhodococcus</taxon>
    </lineage>
</organism>
<dbReference type="AlphaFoldDB" id="A0A438APR1"/>
<name>A0A438APR1_9NOCA</name>